<keyword evidence="4" id="KW-1185">Reference proteome</keyword>
<evidence type="ECO:0000256" key="1">
    <source>
        <dbReference type="ARBA" id="ARBA00007768"/>
    </source>
</evidence>
<dbReference type="PANTHER" id="PTHR12598">
    <property type="entry name" value="COPPER HOMEOSTASIS PROTEIN CUTC"/>
    <property type="match status" value="1"/>
</dbReference>
<dbReference type="Gene3D" id="3.20.20.380">
    <property type="entry name" value="Copper homeostasis (CutC) domain"/>
    <property type="match status" value="1"/>
</dbReference>
<dbReference type="GO" id="GO:0005507">
    <property type="term" value="F:copper ion binding"/>
    <property type="evidence" value="ECO:0007669"/>
    <property type="project" value="TreeGrafter"/>
</dbReference>
<gene>
    <name evidence="2" type="primary">cutC</name>
    <name evidence="3" type="ORF">EI293_07140</name>
</gene>
<keyword evidence="2" id="KW-0963">Cytoplasm</keyword>
<dbReference type="InterPro" id="IPR036822">
    <property type="entry name" value="CutC-like_dom_sf"/>
</dbReference>
<dbReference type="AlphaFoldDB" id="A0A3R9NCV6"/>
<name>A0A3R9NCV6_9BACT</name>
<comment type="caution">
    <text evidence="2">Once thought to be involved in copper homeostasis, experiments in E.coli have shown this is not the case.</text>
</comment>
<evidence type="ECO:0000313" key="4">
    <source>
        <dbReference type="Proteomes" id="UP000270291"/>
    </source>
</evidence>
<proteinExistence type="inferred from homology"/>
<dbReference type="SUPFAM" id="SSF110395">
    <property type="entry name" value="CutC-like"/>
    <property type="match status" value="1"/>
</dbReference>
<dbReference type="EMBL" id="RWIU01000002">
    <property type="protein sequence ID" value="RSK44305.1"/>
    <property type="molecule type" value="Genomic_DNA"/>
</dbReference>
<dbReference type="HAMAP" id="MF_00795">
    <property type="entry name" value="CutC"/>
    <property type="match status" value="1"/>
</dbReference>
<comment type="caution">
    <text evidence="3">The sequence shown here is derived from an EMBL/GenBank/DDBJ whole genome shotgun (WGS) entry which is preliminary data.</text>
</comment>
<reference evidence="3 4" key="1">
    <citation type="submission" date="2018-12" db="EMBL/GenBank/DDBJ databases">
        <authorList>
            <person name="Feng G."/>
            <person name="Zhu H."/>
        </authorList>
    </citation>
    <scope>NUCLEOTIDE SEQUENCE [LARGE SCALE GENOMIC DNA]</scope>
    <source>
        <strain evidence="3 4">LMG 26000</strain>
    </source>
</reference>
<organism evidence="3 4">
    <name type="scientific">Hymenobacter perfusus</name>
    <dbReference type="NCBI Taxonomy" id="1236770"/>
    <lineage>
        <taxon>Bacteria</taxon>
        <taxon>Pseudomonadati</taxon>
        <taxon>Bacteroidota</taxon>
        <taxon>Cytophagia</taxon>
        <taxon>Cytophagales</taxon>
        <taxon>Hymenobacteraceae</taxon>
        <taxon>Hymenobacter</taxon>
    </lineage>
</organism>
<dbReference type="PANTHER" id="PTHR12598:SF0">
    <property type="entry name" value="COPPER HOMEOSTASIS PROTEIN CUTC HOMOLOG"/>
    <property type="match status" value="1"/>
</dbReference>
<dbReference type="FunFam" id="3.20.20.380:FF:000001">
    <property type="entry name" value="Copper homeostasis protein CutC"/>
    <property type="match status" value="1"/>
</dbReference>
<dbReference type="InterPro" id="IPR005627">
    <property type="entry name" value="CutC-like"/>
</dbReference>
<dbReference type="Pfam" id="PF03932">
    <property type="entry name" value="CutC"/>
    <property type="match status" value="1"/>
</dbReference>
<dbReference type="RefSeq" id="WP_125436466.1">
    <property type="nucleotide sequence ID" value="NZ_RWIU01000002.1"/>
</dbReference>
<comment type="similarity">
    <text evidence="1 2">Belongs to the CutC family.</text>
</comment>
<protein>
    <recommendedName>
        <fullName evidence="2">PF03932 family protein CutC</fullName>
    </recommendedName>
</protein>
<evidence type="ECO:0000256" key="2">
    <source>
        <dbReference type="HAMAP-Rule" id="MF_00795"/>
    </source>
</evidence>
<sequence>MRARVLEICAGSGQSAVAAQAGGAHRIELCQHLEQGGTTPSYGTIRHVLGQLTIPVFVLIRPRPGNFCYDAEELAIMEADIRQCRTLGCAGVVLGALNQVGRVDLAACRRLLAAAGPLPVTFHRAFDACPDQAQGLEEIISLGCQRILTAGGQPTAPQGSPQLAALVRQAAGRISIMPGAGVTPAAIRELARHTGAYEFHASAKRQLAPAPAPKATEFDAPRWETDATIVRELAAHLNSPLD</sequence>
<evidence type="ECO:0000313" key="3">
    <source>
        <dbReference type="EMBL" id="RSK44305.1"/>
    </source>
</evidence>
<accession>A0A3R9NCV6</accession>
<dbReference type="Proteomes" id="UP000270291">
    <property type="component" value="Unassembled WGS sequence"/>
</dbReference>
<dbReference type="OrthoDB" id="9815677at2"/>
<dbReference type="GO" id="GO:0005737">
    <property type="term" value="C:cytoplasm"/>
    <property type="evidence" value="ECO:0007669"/>
    <property type="project" value="UniProtKB-SubCell"/>
</dbReference>
<comment type="subcellular location">
    <subcellularLocation>
        <location evidence="2">Cytoplasm</location>
    </subcellularLocation>
</comment>